<comment type="caution">
    <text evidence="9">The sequence shown here is derived from an EMBL/GenBank/DDBJ whole genome shotgun (WGS) entry which is preliminary data.</text>
</comment>
<feature type="domain" description="Ribonuclease H2 subunit B wHTH" evidence="7">
    <location>
        <begin position="107"/>
        <end position="192"/>
    </location>
</feature>
<feature type="domain" description="Rnh202 triple barrel" evidence="8">
    <location>
        <begin position="52"/>
        <end position="104"/>
    </location>
</feature>
<dbReference type="GO" id="GO:0032299">
    <property type="term" value="C:ribonuclease H2 complex"/>
    <property type="evidence" value="ECO:0000318"/>
    <property type="project" value="GO_Central"/>
</dbReference>
<dbReference type="GO" id="GO:0005654">
    <property type="term" value="C:nucleoplasm"/>
    <property type="evidence" value="ECO:0000318"/>
    <property type="project" value="GO_Central"/>
</dbReference>
<sequence>MRFLSSPLPPFPNLLVTPPPMETWSDGINKPRLLIAPHTGEEKEGCRKGCMLSLRHPKSGEATSYLLRNGFMQEQQWFKQSYGSWFLGDYVSEDGGLYISTPVDIVFILLPLFDEARMKKGNDCGMFRELNEICYVDGYPGYQHLVPFAENSMKLLCEMKEVGSSKFFRLDDSKVLAWLCHKIKRLKETFPKLDRNYSTREESDILFDAVSLLGEYLKNDPWLKLICTHLNLDLQSSARGYTNEGPLLSAIKNSQSDPIPQQTRKTNGRNVSTAKKQKTQVESKNIKDMFRRATRDSGGGKT</sequence>
<dbReference type="EMBL" id="LFYR01002091">
    <property type="protein sequence ID" value="KMZ57312.1"/>
    <property type="molecule type" value="Genomic_DNA"/>
</dbReference>
<reference evidence="10" key="1">
    <citation type="journal article" date="2016" name="Nature">
        <title>The genome of the seagrass Zostera marina reveals angiosperm adaptation to the sea.</title>
        <authorList>
            <person name="Olsen J.L."/>
            <person name="Rouze P."/>
            <person name="Verhelst B."/>
            <person name="Lin Y.-C."/>
            <person name="Bayer T."/>
            <person name="Collen J."/>
            <person name="Dattolo E."/>
            <person name="De Paoli E."/>
            <person name="Dittami S."/>
            <person name="Maumus F."/>
            <person name="Michel G."/>
            <person name="Kersting A."/>
            <person name="Lauritano C."/>
            <person name="Lohaus R."/>
            <person name="Toepel M."/>
            <person name="Tonon T."/>
            <person name="Vanneste K."/>
            <person name="Amirebrahimi M."/>
            <person name="Brakel J."/>
            <person name="Bostroem C."/>
            <person name="Chovatia M."/>
            <person name="Grimwood J."/>
            <person name="Jenkins J.W."/>
            <person name="Jueterbock A."/>
            <person name="Mraz A."/>
            <person name="Stam W.T."/>
            <person name="Tice H."/>
            <person name="Bornberg-Bauer E."/>
            <person name="Green P.J."/>
            <person name="Pearson G.A."/>
            <person name="Procaccini G."/>
            <person name="Duarte C.M."/>
            <person name="Schmutz J."/>
            <person name="Reusch T.B.H."/>
            <person name="Van de Peer Y."/>
        </authorList>
    </citation>
    <scope>NUCLEOTIDE SEQUENCE [LARGE SCALE GENOMIC DNA]</scope>
    <source>
        <strain evidence="10">cv. Finnish</strain>
    </source>
</reference>
<evidence type="ECO:0000256" key="6">
    <source>
        <dbReference type="SAM" id="MobiDB-lite"/>
    </source>
</evidence>
<evidence type="ECO:0000256" key="1">
    <source>
        <dbReference type="ARBA" id="ARBA00004123"/>
    </source>
</evidence>
<dbReference type="FunFam" id="2.20.25.530:FF:000002">
    <property type="entry name" value="Ribonuclease H2 subunit B"/>
    <property type="match status" value="1"/>
</dbReference>
<evidence type="ECO:0000259" key="7">
    <source>
        <dbReference type="Pfam" id="PF09468"/>
    </source>
</evidence>
<evidence type="ECO:0000256" key="5">
    <source>
        <dbReference type="ARBA" id="ARBA00033464"/>
    </source>
</evidence>
<feature type="compositionally biased region" description="Polar residues" evidence="6">
    <location>
        <begin position="251"/>
        <end position="274"/>
    </location>
</feature>
<evidence type="ECO:0000256" key="4">
    <source>
        <dbReference type="ARBA" id="ARBA00024778"/>
    </source>
</evidence>
<name>A0A0K9NMK7_ZOSMR</name>
<dbReference type="PANTHER" id="PTHR13383">
    <property type="entry name" value="RIBONUCLEASE H2 SUBUNIT B"/>
    <property type="match status" value="1"/>
</dbReference>
<protein>
    <recommendedName>
        <fullName evidence="2">Ribonuclease H2 subunit B</fullName>
    </recommendedName>
    <alternativeName>
        <fullName evidence="5">Ribonuclease HI subunit B</fullName>
    </alternativeName>
</protein>
<dbReference type="STRING" id="29655.A0A0K9NMK7"/>
<feature type="region of interest" description="Disordered" evidence="6">
    <location>
        <begin position="249"/>
        <end position="302"/>
    </location>
</feature>
<dbReference type="PANTHER" id="PTHR13383:SF11">
    <property type="entry name" value="RIBONUCLEASE H2 SUBUNIT B"/>
    <property type="match status" value="1"/>
</dbReference>
<dbReference type="InterPro" id="IPR041195">
    <property type="entry name" value="Rnh202_N"/>
</dbReference>
<dbReference type="OrthoDB" id="29098at2759"/>
<evidence type="ECO:0000256" key="2">
    <source>
        <dbReference type="ARBA" id="ARBA00019062"/>
    </source>
</evidence>
<dbReference type="CDD" id="cd09270">
    <property type="entry name" value="RNase_H2-B"/>
    <property type="match status" value="1"/>
</dbReference>
<comment type="function">
    <text evidence="4">Non catalytic subunit of RNase H2, an endonuclease that specifically degrades the RNA of RNA:DNA hybrids. Participates in DNA replication, possibly by mediating the removal of lagging-strand Okazaki fragment RNA primers during DNA replication. Mediates the excision of single ribonucleotides from DNA:RNA duplexes.</text>
</comment>
<dbReference type="GO" id="GO:0006401">
    <property type="term" value="P:RNA catabolic process"/>
    <property type="evidence" value="ECO:0000318"/>
    <property type="project" value="GO_Central"/>
</dbReference>
<evidence type="ECO:0000313" key="10">
    <source>
        <dbReference type="Proteomes" id="UP000036987"/>
    </source>
</evidence>
<keyword evidence="3" id="KW-0539">Nucleus</keyword>
<accession>A0A0K9NMK7</accession>
<evidence type="ECO:0000256" key="3">
    <source>
        <dbReference type="ARBA" id="ARBA00023242"/>
    </source>
</evidence>
<organism evidence="9 10">
    <name type="scientific">Zostera marina</name>
    <name type="common">Eelgrass</name>
    <dbReference type="NCBI Taxonomy" id="29655"/>
    <lineage>
        <taxon>Eukaryota</taxon>
        <taxon>Viridiplantae</taxon>
        <taxon>Streptophyta</taxon>
        <taxon>Embryophyta</taxon>
        <taxon>Tracheophyta</taxon>
        <taxon>Spermatophyta</taxon>
        <taxon>Magnoliopsida</taxon>
        <taxon>Liliopsida</taxon>
        <taxon>Zosteraceae</taxon>
        <taxon>Zostera</taxon>
    </lineage>
</organism>
<proteinExistence type="predicted"/>
<dbReference type="InterPro" id="IPR040456">
    <property type="entry name" value="RNase_H2_suB"/>
</dbReference>
<evidence type="ECO:0000259" key="8">
    <source>
        <dbReference type="Pfam" id="PF17745"/>
    </source>
</evidence>
<dbReference type="Gene3D" id="2.20.25.530">
    <property type="match status" value="1"/>
</dbReference>
<dbReference type="Proteomes" id="UP000036987">
    <property type="component" value="Unassembled WGS sequence"/>
</dbReference>
<gene>
    <name evidence="9" type="ORF">ZOSMA_87G00580</name>
</gene>
<keyword evidence="10" id="KW-1185">Reference proteome</keyword>
<evidence type="ECO:0000313" key="9">
    <source>
        <dbReference type="EMBL" id="KMZ57312.1"/>
    </source>
</evidence>
<dbReference type="Gene3D" id="1.10.20.120">
    <property type="match status" value="1"/>
</dbReference>
<dbReference type="Pfam" id="PF17745">
    <property type="entry name" value="Ydr279_N"/>
    <property type="match status" value="1"/>
</dbReference>
<dbReference type="OMA" id="ANENNMA"/>
<dbReference type="Pfam" id="PF09468">
    <property type="entry name" value="RNase_H2-Ydr279"/>
    <property type="match status" value="1"/>
</dbReference>
<dbReference type="InterPro" id="IPR019024">
    <property type="entry name" value="RNase_H2_suB_wHTH"/>
</dbReference>
<comment type="subcellular location">
    <subcellularLocation>
        <location evidence="1">Nucleus</location>
    </subcellularLocation>
</comment>
<dbReference type="AlphaFoldDB" id="A0A0K9NMK7"/>
<feature type="compositionally biased region" description="Basic and acidic residues" evidence="6">
    <location>
        <begin position="279"/>
        <end position="295"/>
    </location>
</feature>